<evidence type="ECO:0000256" key="1">
    <source>
        <dbReference type="SAM" id="SignalP"/>
    </source>
</evidence>
<name>A0ABP9G7P3_9SPHI</name>
<accession>A0ABP9G7P3</accession>
<dbReference type="EMBL" id="BAABJI010000004">
    <property type="protein sequence ID" value="GAA4931217.1"/>
    <property type="molecule type" value="Genomic_DNA"/>
</dbReference>
<keyword evidence="3" id="KW-1185">Reference proteome</keyword>
<dbReference type="Proteomes" id="UP001501436">
    <property type="component" value="Unassembled WGS sequence"/>
</dbReference>
<keyword evidence="1" id="KW-0732">Signal</keyword>
<evidence type="ECO:0000313" key="3">
    <source>
        <dbReference type="Proteomes" id="UP001501436"/>
    </source>
</evidence>
<protein>
    <recommendedName>
        <fullName evidence="4">Transglutaminase superfamily protein</fullName>
    </recommendedName>
</protein>
<feature type="signal peptide" evidence="1">
    <location>
        <begin position="1"/>
        <end position="18"/>
    </location>
</feature>
<organism evidence="2 3">
    <name type="scientific">Mucilaginibacter defluvii</name>
    <dbReference type="NCBI Taxonomy" id="1196019"/>
    <lineage>
        <taxon>Bacteria</taxon>
        <taxon>Pseudomonadati</taxon>
        <taxon>Bacteroidota</taxon>
        <taxon>Sphingobacteriia</taxon>
        <taxon>Sphingobacteriales</taxon>
        <taxon>Sphingobacteriaceae</taxon>
        <taxon>Mucilaginibacter</taxon>
    </lineage>
</organism>
<sequence>MRLLVLLSALFFSVAAYGQGKQASFCFDFYGNTFCAEADTSLNATIPQYITPQNIRTFYNGINTLNYKPLLAAMQAYRNKYKLNDWLYYQLVRKTAQQLSPKNANYSRYTLYKWYLLSNSGFDARLAITPENRVIFYVYNNEDIADIPFFMVDGKKYMCLNYHDYAHADLHRDPPMPVPVNVPGATHAFSYLITRLPDFKPESYVQKQLQFKYGNTMYHFNVKLNNEVKGIFANYPGVDFSYYFNIPLSNETYGSLIPALRKNVNGMSQKKGIDYLMRFTRYAFLYEDDEQNFGKEKRMAPEETLFSEYSDCDDRAALFFYLVKEIYDLPMIAMLYPTHITIAVQFDKPVGKPVIYEGRAYSVCEPTLQPEDLKIGQLSSKLKNQAYQVVYSYVPGHDAN</sequence>
<evidence type="ECO:0008006" key="4">
    <source>
        <dbReference type="Google" id="ProtNLM"/>
    </source>
</evidence>
<comment type="caution">
    <text evidence="2">The sequence shown here is derived from an EMBL/GenBank/DDBJ whole genome shotgun (WGS) entry which is preliminary data.</text>
</comment>
<evidence type="ECO:0000313" key="2">
    <source>
        <dbReference type="EMBL" id="GAA4931217.1"/>
    </source>
</evidence>
<reference evidence="3" key="1">
    <citation type="journal article" date="2019" name="Int. J. Syst. Evol. Microbiol.">
        <title>The Global Catalogue of Microorganisms (GCM) 10K type strain sequencing project: providing services to taxonomists for standard genome sequencing and annotation.</title>
        <authorList>
            <consortium name="The Broad Institute Genomics Platform"/>
            <consortium name="The Broad Institute Genome Sequencing Center for Infectious Disease"/>
            <person name="Wu L."/>
            <person name="Ma J."/>
        </authorList>
    </citation>
    <scope>NUCLEOTIDE SEQUENCE [LARGE SCALE GENOMIC DNA]</scope>
    <source>
        <strain evidence="3">JCM 18283</strain>
    </source>
</reference>
<dbReference type="RefSeq" id="WP_345334324.1">
    <property type="nucleotide sequence ID" value="NZ_BAABJI010000004.1"/>
</dbReference>
<proteinExistence type="predicted"/>
<feature type="chain" id="PRO_5046261321" description="Transglutaminase superfamily protein" evidence="1">
    <location>
        <begin position="19"/>
        <end position="400"/>
    </location>
</feature>
<gene>
    <name evidence="2" type="ORF">GCM10023313_40170</name>
</gene>